<organism evidence="1 2">
    <name type="scientific">Asparagus officinalis</name>
    <name type="common">Garden asparagus</name>
    <dbReference type="NCBI Taxonomy" id="4686"/>
    <lineage>
        <taxon>Eukaryota</taxon>
        <taxon>Viridiplantae</taxon>
        <taxon>Streptophyta</taxon>
        <taxon>Embryophyta</taxon>
        <taxon>Tracheophyta</taxon>
        <taxon>Spermatophyta</taxon>
        <taxon>Magnoliopsida</taxon>
        <taxon>Liliopsida</taxon>
        <taxon>Asparagales</taxon>
        <taxon>Asparagaceae</taxon>
        <taxon>Asparagoideae</taxon>
        <taxon>Asparagus</taxon>
    </lineage>
</organism>
<protein>
    <submittedName>
        <fullName evidence="1">Uncharacterized protein</fullName>
    </submittedName>
</protein>
<evidence type="ECO:0000313" key="2">
    <source>
        <dbReference type="Proteomes" id="UP000243459"/>
    </source>
</evidence>
<evidence type="ECO:0000313" key="1">
    <source>
        <dbReference type="EMBL" id="ONK54808.1"/>
    </source>
</evidence>
<dbReference type="PANTHER" id="PTHR33052">
    <property type="entry name" value="DUF4228 DOMAIN PROTEIN-RELATED"/>
    <property type="match status" value="1"/>
</dbReference>
<dbReference type="InterPro" id="IPR025322">
    <property type="entry name" value="PADRE_dom"/>
</dbReference>
<accession>A0A1R3L5C4</accession>
<dbReference type="Gramene" id="ONK54808">
    <property type="protein sequence ID" value="ONK54808"/>
    <property type="gene ID" value="A4U43_UnF11090"/>
</dbReference>
<dbReference type="EMBL" id="KV864129">
    <property type="protein sequence ID" value="ONK54808.1"/>
    <property type="molecule type" value="Genomic_DNA"/>
</dbReference>
<dbReference type="OMA" id="MERNRRC"/>
<gene>
    <name evidence="1" type="ORF">A4U43_UnF11090</name>
</gene>
<dbReference type="Proteomes" id="UP000243459">
    <property type="component" value="Unassembled WGS sequence"/>
</dbReference>
<dbReference type="AlphaFoldDB" id="A0A1R3L5C4"/>
<sequence length="215" mass="23531">MNPDPKKQSAWKFPFPLSFNCYIYDLKLLLVLCKFVPSRYFMGSSFSSATTTSPSSPTAKVIATDGSLKEYRAPIAVSSVLGSCHQFFFVCSSDSLYFDDYIPSLALDSVLELNQIYFVLPVSKLEYRLSGSDMANLATTASSALARASSSKKKDGGRGRRTRVAPVANVVCQVDCAGDASAFVKNCVGKMEGEMRGARAFCNFRRGRLNTIEEI</sequence>
<reference evidence="2" key="1">
    <citation type="journal article" date="2017" name="Nat. Commun.">
        <title>The asparagus genome sheds light on the origin and evolution of a young Y chromosome.</title>
        <authorList>
            <person name="Harkess A."/>
            <person name="Zhou J."/>
            <person name="Xu C."/>
            <person name="Bowers J.E."/>
            <person name="Van der Hulst R."/>
            <person name="Ayyampalayam S."/>
            <person name="Mercati F."/>
            <person name="Riccardi P."/>
            <person name="McKain M.R."/>
            <person name="Kakrana A."/>
            <person name="Tang H."/>
            <person name="Ray J."/>
            <person name="Groenendijk J."/>
            <person name="Arikit S."/>
            <person name="Mathioni S.M."/>
            <person name="Nakano M."/>
            <person name="Shan H."/>
            <person name="Telgmann-Rauber A."/>
            <person name="Kanno A."/>
            <person name="Yue Z."/>
            <person name="Chen H."/>
            <person name="Li W."/>
            <person name="Chen Y."/>
            <person name="Xu X."/>
            <person name="Zhang Y."/>
            <person name="Luo S."/>
            <person name="Chen H."/>
            <person name="Gao J."/>
            <person name="Mao Z."/>
            <person name="Pires J.C."/>
            <person name="Luo M."/>
            <person name="Kudrna D."/>
            <person name="Wing R.A."/>
            <person name="Meyers B.C."/>
            <person name="Yi K."/>
            <person name="Kong H."/>
            <person name="Lavrijsen P."/>
            <person name="Sunseri F."/>
            <person name="Falavigna A."/>
            <person name="Ye Y."/>
            <person name="Leebens-Mack J.H."/>
            <person name="Chen G."/>
        </authorList>
    </citation>
    <scope>NUCLEOTIDE SEQUENCE [LARGE SCALE GENOMIC DNA]</scope>
    <source>
        <strain evidence="2">cv. DH0086</strain>
    </source>
</reference>
<name>A0A1R3L5C4_ASPOF</name>
<proteinExistence type="predicted"/>
<dbReference type="Pfam" id="PF14009">
    <property type="entry name" value="PADRE"/>
    <property type="match status" value="1"/>
</dbReference>
<keyword evidence="2" id="KW-1185">Reference proteome</keyword>